<sequence length="275" mass="29495">MRARHRRARGATALAFVLATGCDPDATDEPEDEPVARVTLAALDANSATLSLYDGLLGPVNLAGVSLALAPQKVIEQVRGGLDQALADPKCVALTTDKKTFLDLQFDRCRYRGVLVDGGLRIELTTEAGLCDGAECVVATRYTTQLDALTIGKSRVRAATSTLRIPSTPGTPRTYTAEVELTDKQDRELHLRHELAWTRKDGCVHAELGAEFTVDALAISVGAQAVEICGDQCPRAGEVQIAWGNGQALAWEYDGADEVTVRGPHGREFVLPLEC</sequence>
<protein>
    <recommendedName>
        <fullName evidence="3">Lipoprotein</fullName>
    </recommendedName>
</protein>
<keyword evidence="2" id="KW-1185">Reference proteome</keyword>
<name>A0A9X3IWS9_9BACT</name>
<evidence type="ECO:0008006" key="3">
    <source>
        <dbReference type="Google" id="ProtNLM"/>
    </source>
</evidence>
<dbReference type="PROSITE" id="PS51257">
    <property type="entry name" value="PROKAR_LIPOPROTEIN"/>
    <property type="match status" value="1"/>
</dbReference>
<gene>
    <name evidence="1" type="ORF">OV079_09620</name>
</gene>
<reference evidence="1" key="1">
    <citation type="submission" date="2022-11" db="EMBL/GenBank/DDBJ databases">
        <title>Minimal conservation of predation-associated metabolite biosynthetic gene clusters underscores biosynthetic potential of Myxococcota including descriptions for ten novel species: Archangium lansinium sp. nov., Myxococcus landrumus sp. nov., Nannocystis bai.</title>
        <authorList>
            <person name="Ahearne A."/>
            <person name="Stevens C."/>
            <person name="Phillips K."/>
        </authorList>
    </citation>
    <scope>NUCLEOTIDE SEQUENCE</scope>
    <source>
        <strain evidence="1">Na p29</strain>
    </source>
</reference>
<dbReference type="AlphaFoldDB" id="A0A9X3IWS9"/>
<dbReference type="RefSeq" id="WP_267767669.1">
    <property type="nucleotide sequence ID" value="NZ_JAPNKE010000002.1"/>
</dbReference>
<proteinExistence type="predicted"/>
<dbReference type="Proteomes" id="UP001150924">
    <property type="component" value="Unassembled WGS sequence"/>
</dbReference>
<evidence type="ECO:0000313" key="1">
    <source>
        <dbReference type="EMBL" id="MCY1005819.1"/>
    </source>
</evidence>
<dbReference type="EMBL" id="JAPNKE010000002">
    <property type="protein sequence ID" value="MCY1005819.1"/>
    <property type="molecule type" value="Genomic_DNA"/>
</dbReference>
<accession>A0A9X3IWS9</accession>
<comment type="caution">
    <text evidence="1">The sequence shown here is derived from an EMBL/GenBank/DDBJ whole genome shotgun (WGS) entry which is preliminary data.</text>
</comment>
<evidence type="ECO:0000313" key="2">
    <source>
        <dbReference type="Proteomes" id="UP001150924"/>
    </source>
</evidence>
<organism evidence="1 2">
    <name type="scientific">Nannocystis pusilla</name>
    <dbReference type="NCBI Taxonomy" id="889268"/>
    <lineage>
        <taxon>Bacteria</taxon>
        <taxon>Pseudomonadati</taxon>
        <taxon>Myxococcota</taxon>
        <taxon>Polyangia</taxon>
        <taxon>Nannocystales</taxon>
        <taxon>Nannocystaceae</taxon>
        <taxon>Nannocystis</taxon>
    </lineage>
</organism>